<dbReference type="OrthoDB" id="6159439at2759"/>
<keyword evidence="4 6" id="KW-0371">Homeobox</keyword>
<dbReference type="CTD" id="33239"/>
<evidence type="ECO:0000256" key="8">
    <source>
        <dbReference type="SAM" id="MobiDB-lite"/>
    </source>
</evidence>
<comment type="subcellular location">
    <subcellularLocation>
        <location evidence="1 6 7">Nucleus</location>
    </subcellularLocation>
</comment>
<dbReference type="GO" id="GO:0005634">
    <property type="term" value="C:nucleus"/>
    <property type="evidence" value="ECO:0007669"/>
    <property type="project" value="UniProtKB-SubCell"/>
</dbReference>
<feature type="region of interest" description="Disordered" evidence="8">
    <location>
        <begin position="303"/>
        <end position="382"/>
    </location>
</feature>
<evidence type="ECO:0000259" key="9">
    <source>
        <dbReference type="PROSITE" id="PS50071"/>
    </source>
</evidence>
<sequence length="429" mass="48218">MEKSTMKRKQRRYRTTFNSLQLLELERAFQRTHYPDVFFREELAVRIDLTEARVQVWFQNRRAKWRKQEKVGSDAQGGNLPDTEDGIGAQTTYADENAIAQLDNSLGTTLLPDTPPQSANSLDNEPKVPFGAGCLSPSRMSPNIFLNLNIDQLERGGGVSMEWSTYPPTSTMSSMSHTLTQSNTPPPLIITNNNNNNSNMTDPQSSHVNQHNSLSNHVSLLSGGLNTSLDLDATTNSTYDEMKFLNVDQFTIDNFKAECILNLDQALTLDDKPSLDHLGHGLSFETGPAMDGCGVVIHPSLDQMQHQQHQQHHQQQQQNDDQMQLLHQQQQQQDALHHNQLHQMQHQHPHHPHHHHHHLQHSSLSHLMHSTSQLHSSQHPSALSLDLPSFSLCGDDDQTKSPSSLLSLDKPLSLNISVDGIGDMVDDKF</sequence>
<evidence type="ECO:0000256" key="2">
    <source>
        <dbReference type="ARBA" id="ARBA00022473"/>
    </source>
</evidence>
<evidence type="ECO:0000256" key="6">
    <source>
        <dbReference type="PROSITE-ProRule" id="PRU00108"/>
    </source>
</evidence>
<evidence type="ECO:0000313" key="10">
    <source>
        <dbReference type="EMBL" id="JAI38368.1"/>
    </source>
</evidence>
<evidence type="ECO:0000256" key="7">
    <source>
        <dbReference type="RuleBase" id="RU000682"/>
    </source>
</evidence>
<dbReference type="InterPro" id="IPR009057">
    <property type="entry name" value="Homeodomain-like_sf"/>
</dbReference>
<dbReference type="Gene3D" id="1.10.10.60">
    <property type="entry name" value="Homeodomain-like"/>
    <property type="match status" value="1"/>
</dbReference>
<keyword evidence="2" id="KW-0217">Developmental protein</keyword>
<dbReference type="PROSITE" id="PS00027">
    <property type="entry name" value="HOMEOBOX_1"/>
    <property type="match status" value="1"/>
</dbReference>
<dbReference type="InterPro" id="IPR017970">
    <property type="entry name" value="Homeobox_CS"/>
</dbReference>
<keyword evidence="5 6" id="KW-0539">Nucleus</keyword>
<dbReference type="GO" id="GO:0000977">
    <property type="term" value="F:RNA polymerase II transcription regulatory region sequence-specific DNA binding"/>
    <property type="evidence" value="ECO:0007669"/>
    <property type="project" value="TreeGrafter"/>
</dbReference>
<proteinExistence type="predicted"/>
<reference evidence="10" key="1">
    <citation type="submission" date="2015-06" db="EMBL/GenBank/DDBJ databases">
        <authorList>
            <person name="Hoefler B.C."/>
            <person name="Straight P.D."/>
        </authorList>
    </citation>
    <scope>NUCLEOTIDE SEQUENCE</scope>
</reference>
<evidence type="ECO:0000256" key="1">
    <source>
        <dbReference type="ARBA" id="ARBA00004123"/>
    </source>
</evidence>
<dbReference type="AlphaFoldDB" id="A0A0K8VHN1"/>
<organism evidence="10">
    <name type="scientific">Bactrocera latifrons</name>
    <name type="common">Malaysian fruit fly</name>
    <name type="synonym">Chaetodacus latifrons</name>
    <dbReference type="NCBI Taxonomy" id="174628"/>
    <lineage>
        <taxon>Eukaryota</taxon>
        <taxon>Metazoa</taxon>
        <taxon>Ecdysozoa</taxon>
        <taxon>Arthropoda</taxon>
        <taxon>Hexapoda</taxon>
        <taxon>Insecta</taxon>
        <taxon>Pterygota</taxon>
        <taxon>Neoptera</taxon>
        <taxon>Endopterygota</taxon>
        <taxon>Diptera</taxon>
        <taxon>Brachycera</taxon>
        <taxon>Muscomorpha</taxon>
        <taxon>Tephritoidea</taxon>
        <taxon>Tephritidae</taxon>
        <taxon>Bactrocera</taxon>
        <taxon>Bactrocera</taxon>
    </lineage>
</organism>
<feature type="domain" description="Homeobox" evidence="9">
    <location>
        <begin position="8"/>
        <end position="68"/>
    </location>
</feature>
<dbReference type="SMART" id="SM00389">
    <property type="entry name" value="HOX"/>
    <property type="match status" value="1"/>
</dbReference>
<dbReference type="EMBL" id="GDHF01013946">
    <property type="protein sequence ID" value="JAI38368.1"/>
    <property type="molecule type" value="Transcribed_RNA"/>
</dbReference>
<protein>
    <submittedName>
        <fullName evidence="10">Aristaless-related homeobox protein</fullName>
    </submittedName>
</protein>
<dbReference type="PROSITE" id="PS50071">
    <property type="entry name" value="HOMEOBOX_2"/>
    <property type="match status" value="1"/>
</dbReference>
<evidence type="ECO:0000256" key="4">
    <source>
        <dbReference type="ARBA" id="ARBA00023155"/>
    </source>
</evidence>
<gene>
    <name evidence="10" type="primary">arx_1</name>
    <name evidence="10" type="ORF">c6_g1_i1</name>
</gene>
<name>A0A0K8VHN1_BACLA</name>
<dbReference type="GO" id="GO:0000981">
    <property type="term" value="F:DNA-binding transcription factor activity, RNA polymerase II-specific"/>
    <property type="evidence" value="ECO:0007669"/>
    <property type="project" value="InterPro"/>
</dbReference>
<accession>A0A0K8VHN1</accession>
<dbReference type="PANTHER" id="PTHR24329:SF543">
    <property type="entry name" value="FI01017P-RELATED"/>
    <property type="match status" value="1"/>
</dbReference>
<evidence type="ECO:0000256" key="3">
    <source>
        <dbReference type="ARBA" id="ARBA00023125"/>
    </source>
</evidence>
<dbReference type="InterPro" id="IPR050649">
    <property type="entry name" value="Paired_Homeobox_TFs"/>
</dbReference>
<dbReference type="SUPFAM" id="SSF46689">
    <property type="entry name" value="Homeodomain-like"/>
    <property type="match status" value="1"/>
</dbReference>
<feature type="DNA-binding region" description="Homeobox" evidence="6">
    <location>
        <begin position="10"/>
        <end position="69"/>
    </location>
</feature>
<dbReference type="InterPro" id="IPR001356">
    <property type="entry name" value="HD"/>
</dbReference>
<dbReference type="FunFam" id="1.10.10.60:FF:000102">
    <property type="entry name" value="Aristaless related homeobox"/>
    <property type="match status" value="1"/>
</dbReference>
<feature type="compositionally biased region" description="Low complexity" evidence="8">
    <location>
        <begin position="361"/>
        <end position="381"/>
    </location>
</feature>
<dbReference type="CDD" id="cd00086">
    <property type="entry name" value="homeodomain"/>
    <property type="match status" value="1"/>
</dbReference>
<dbReference type="Pfam" id="PF00046">
    <property type="entry name" value="Homeodomain"/>
    <property type="match status" value="1"/>
</dbReference>
<keyword evidence="3 6" id="KW-0238">DNA-binding</keyword>
<dbReference type="PANTHER" id="PTHR24329">
    <property type="entry name" value="HOMEOBOX PROTEIN ARISTALESS"/>
    <property type="match status" value="1"/>
</dbReference>
<evidence type="ECO:0000256" key="5">
    <source>
        <dbReference type="ARBA" id="ARBA00023242"/>
    </source>
</evidence>
<feature type="compositionally biased region" description="Basic residues" evidence="8">
    <location>
        <begin position="345"/>
        <end position="360"/>
    </location>
</feature>
<dbReference type="GeneID" id="108975790"/>
<feature type="compositionally biased region" description="Low complexity" evidence="8">
    <location>
        <begin position="303"/>
        <end position="334"/>
    </location>
</feature>